<dbReference type="Proteomes" id="UP000036410">
    <property type="component" value="Chromosome"/>
</dbReference>
<dbReference type="EMBL" id="CP010586">
    <property type="protein sequence ID" value="AKP77883.1"/>
    <property type="molecule type" value="Genomic_DNA"/>
</dbReference>
<gene>
    <name evidence="1" type="ORF">AS52_02922</name>
</gene>
<evidence type="ECO:0000313" key="1">
    <source>
        <dbReference type="EMBL" id="AKP77883.1"/>
    </source>
</evidence>
<reference evidence="1 2" key="1">
    <citation type="submission" date="2015-01" db="EMBL/GenBank/DDBJ databases">
        <title>Genome sequence of bacillus megaterium Q3.</title>
        <authorList>
            <person name="Wang Y."/>
            <person name="Luo K."/>
            <person name="Bai L."/>
            <person name="Luo F."/>
        </authorList>
    </citation>
    <scope>NUCLEOTIDE SEQUENCE [LARGE SCALE GENOMIC DNA]</scope>
    <source>
        <strain evidence="1 2">Q3</strain>
    </source>
</reference>
<protein>
    <submittedName>
        <fullName evidence="1">Uncharacterized protein</fullName>
    </submittedName>
</protein>
<dbReference type="AlphaFoldDB" id="A0A806U766"/>
<sequence length="129" mass="14530">MSSYSSKQIEYARIWLQLGPNQEIDELNVRRISAGELVNIYDDTSASYPKDVVTLEGSRSVDGSVTYSSNGNGKINVYNVPSHWSSSAQVDKDFMKNYTEDIIRNAKLVHVDPGEDKKIIKLINILNVY</sequence>
<organism evidence="1 2">
    <name type="scientific">Priestia megaterium Q3</name>
    <dbReference type="NCBI Taxonomy" id="1452722"/>
    <lineage>
        <taxon>Bacteria</taxon>
        <taxon>Bacillati</taxon>
        <taxon>Bacillota</taxon>
        <taxon>Bacilli</taxon>
        <taxon>Bacillales</taxon>
        <taxon>Bacillaceae</taxon>
        <taxon>Priestia</taxon>
    </lineage>
</organism>
<evidence type="ECO:0000313" key="2">
    <source>
        <dbReference type="Proteomes" id="UP000036410"/>
    </source>
</evidence>
<name>A0A806U766_PRIMG</name>
<proteinExistence type="predicted"/>
<accession>A0A806U766</accession>